<sequence length="293" mass="31579">MDQNQYPPIIASAQPGQVPDGELVAYFENREQLQHAMKRLTEANFPMHTLFVVGRNITQVEYVGGKVTWPKVILSSALTGAGFGAFIGLVSAVFTGTSIMPHLFTAVPLGIIVWVATGLLSYSRARAKGGGTVAMQGQTIPGSLELRAHWQTVERARQILGMGQYRDQNASVSGAPGFAAPSGSAQAGSVPAGQPGPGAVQLDPSQPPADPTSFVGPEYKKDGSKAGSSFGLRIQDPEEYARAVRQEPAPQDHSERIQQIREEKNQKRFGIRIDDPAAYQETIRKAPERKDDE</sequence>
<evidence type="ECO:0000256" key="2">
    <source>
        <dbReference type="SAM" id="Phobius"/>
    </source>
</evidence>
<keyword evidence="2" id="KW-1133">Transmembrane helix</keyword>
<dbReference type="InterPro" id="IPR025889">
    <property type="entry name" value="GSP17M-like_dom"/>
</dbReference>
<evidence type="ECO:0000256" key="1">
    <source>
        <dbReference type="SAM" id="MobiDB-lite"/>
    </source>
</evidence>
<protein>
    <recommendedName>
        <fullName evidence="3">General stress protein 17M-like domain-containing protein</fullName>
    </recommendedName>
</protein>
<feature type="domain" description="General stress protein 17M-like" evidence="3">
    <location>
        <begin position="23"/>
        <end position="90"/>
    </location>
</feature>
<feature type="transmembrane region" description="Helical" evidence="2">
    <location>
        <begin position="72"/>
        <end position="93"/>
    </location>
</feature>
<comment type="caution">
    <text evidence="4">The sequence shown here is derived from an EMBL/GenBank/DDBJ whole genome shotgun (WGS) entry which is preliminary data.</text>
</comment>
<feature type="compositionally biased region" description="Low complexity" evidence="1">
    <location>
        <begin position="173"/>
        <end position="193"/>
    </location>
</feature>
<organism evidence="4 5">
    <name type="scientific">Rothia aerolata</name>
    <dbReference type="NCBI Taxonomy" id="1812262"/>
    <lineage>
        <taxon>Bacteria</taxon>
        <taxon>Bacillati</taxon>
        <taxon>Actinomycetota</taxon>
        <taxon>Actinomycetes</taxon>
        <taxon>Micrococcales</taxon>
        <taxon>Micrococcaceae</taxon>
        <taxon>Rothia</taxon>
    </lineage>
</organism>
<feature type="compositionally biased region" description="Basic and acidic residues" evidence="1">
    <location>
        <begin position="282"/>
        <end position="293"/>
    </location>
</feature>
<evidence type="ECO:0000313" key="5">
    <source>
        <dbReference type="Proteomes" id="UP000600171"/>
    </source>
</evidence>
<dbReference type="EMBL" id="BMDC01000001">
    <property type="protein sequence ID" value="GGH59830.1"/>
    <property type="molecule type" value="Genomic_DNA"/>
</dbReference>
<name>A0A917MTK5_9MICC</name>
<proteinExistence type="predicted"/>
<gene>
    <name evidence="4" type="ORF">GCM10007359_07400</name>
</gene>
<keyword evidence="2" id="KW-0812">Transmembrane</keyword>
<dbReference type="Pfam" id="PF11181">
    <property type="entry name" value="YflT"/>
    <property type="match status" value="1"/>
</dbReference>
<feature type="compositionally biased region" description="Basic and acidic residues" evidence="1">
    <location>
        <begin position="235"/>
        <end position="275"/>
    </location>
</feature>
<dbReference type="AlphaFoldDB" id="A0A917MTK5"/>
<keyword evidence="5" id="KW-1185">Reference proteome</keyword>
<evidence type="ECO:0000259" key="3">
    <source>
        <dbReference type="Pfam" id="PF11181"/>
    </source>
</evidence>
<accession>A0A917MTK5</accession>
<reference evidence="4 5" key="1">
    <citation type="journal article" date="2014" name="Int. J. Syst. Evol. Microbiol.">
        <title>Complete genome sequence of Corynebacterium casei LMG S-19264T (=DSM 44701T), isolated from a smear-ripened cheese.</title>
        <authorList>
            <consortium name="US DOE Joint Genome Institute (JGI-PGF)"/>
            <person name="Walter F."/>
            <person name="Albersmeier A."/>
            <person name="Kalinowski J."/>
            <person name="Ruckert C."/>
        </authorList>
    </citation>
    <scope>NUCLEOTIDE SEQUENCE [LARGE SCALE GENOMIC DNA]</scope>
    <source>
        <strain evidence="4 5">CCM 8669</strain>
    </source>
</reference>
<keyword evidence="2" id="KW-0472">Membrane</keyword>
<feature type="transmembrane region" description="Helical" evidence="2">
    <location>
        <begin position="99"/>
        <end position="120"/>
    </location>
</feature>
<evidence type="ECO:0000313" key="4">
    <source>
        <dbReference type="EMBL" id="GGH59830.1"/>
    </source>
</evidence>
<dbReference type="Proteomes" id="UP000600171">
    <property type="component" value="Unassembled WGS sequence"/>
</dbReference>
<dbReference type="RefSeq" id="WP_188358958.1">
    <property type="nucleotide sequence ID" value="NZ_BMDC01000001.1"/>
</dbReference>
<feature type="region of interest" description="Disordered" evidence="1">
    <location>
        <begin position="173"/>
        <end position="293"/>
    </location>
</feature>